<comment type="caution">
    <text evidence="2">The sequence shown here is derived from an EMBL/GenBank/DDBJ whole genome shotgun (WGS) entry which is preliminary data.</text>
</comment>
<protein>
    <submittedName>
        <fullName evidence="2">Glycerophosphoryl diester phosphodiesterase</fullName>
    </submittedName>
</protein>
<dbReference type="PROSITE" id="PS51704">
    <property type="entry name" value="GP_PDE"/>
    <property type="match status" value="1"/>
</dbReference>
<organism evidence="2 3">
    <name type="scientific">Virgisporangium aurantiacum</name>
    <dbReference type="NCBI Taxonomy" id="175570"/>
    <lineage>
        <taxon>Bacteria</taxon>
        <taxon>Bacillati</taxon>
        <taxon>Actinomycetota</taxon>
        <taxon>Actinomycetes</taxon>
        <taxon>Micromonosporales</taxon>
        <taxon>Micromonosporaceae</taxon>
        <taxon>Virgisporangium</taxon>
    </lineage>
</organism>
<evidence type="ECO:0000313" key="2">
    <source>
        <dbReference type="EMBL" id="GIJ56613.1"/>
    </source>
</evidence>
<reference evidence="2" key="1">
    <citation type="submission" date="2021-01" db="EMBL/GenBank/DDBJ databases">
        <title>Whole genome shotgun sequence of Virgisporangium aurantiacum NBRC 16421.</title>
        <authorList>
            <person name="Komaki H."/>
            <person name="Tamura T."/>
        </authorList>
    </citation>
    <scope>NUCLEOTIDE SEQUENCE</scope>
    <source>
        <strain evidence="2">NBRC 16421</strain>
    </source>
</reference>
<dbReference type="AlphaFoldDB" id="A0A8J3Z5C3"/>
<proteinExistence type="predicted"/>
<evidence type="ECO:0000313" key="3">
    <source>
        <dbReference type="Proteomes" id="UP000612585"/>
    </source>
</evidence>
<dbReference type="InterPro" id="IPR017946">
    <property type="entry name" value="PLC-like_Pdiesterase_TIM-brl"/>
</dbReference>
<gene>
    <name evidence="2" type="ORF">Vau01_041290</name>
</gene>
<evidence type="ECO:0000259" key="1">
    <source>
        <dbReference type="PROSITE" id="PS51704"/>
    </source>
</evidence>
<dbReference type="PANTHER" id="PTHR43805">
    <property type="entry name" value="GLYCEROPHOSPHORYL DIESTER PHOSPHODIESTERASE"/>
    <property type="match status" value="1"/>
</dbReference>
<dbReference type="Pfam" id="PF03009">
    <property type="entry name" value="GDPD"/>
    <property type="match status" value="1"/>
</dbReference>
<dbReference type="Gene3D" id="3.20.20.190">
    <property type="entry name" value="Phosphatidylinositol (PI) phosphodiesterase"/>
    <property type="match status" value="1"/>
</dbReference>
<dbReference type="CDD" id="cd08561">
    <property type="entry name" value="GDPD_cytoplasmic_ScUgpQ2_like"/>
    <property type="match status" value="1"/>
</dbReference>
<dbReference type="SUPFAM" id="SSF51695">
    <property type="entry name" value="PLC-like phosphodiesterases"/>
    <property type="match status" value="1"/>
</dbReference>
<dbReference type="Proteomes" id="UP000612585">
    <property type="component" value="Unassembled WGS sequence"/>
</dbReference>
<sequence>MHQPDQERLPGYLSAPPLAFAHRGGAERGDENTTAAFERAVSMGYRYLETDVHATADGVVVVFHDDDTGRLLGRPGRIRDLRWADLATLRVAGSAVVPRLDEVLAGWPDVRFNVDIKDDPAVDPTVDLVRRSGATDRVLLASFSTRRLVRVRTTFPTVATSLGMREVVRLWFASRVGRGFAVPPSVVAAQVPLRYRRVRVADRRFLAHAHRLGLQVHVWTIDDPGTMGRLLDLGVDGIMTDRIEVLRDVFAARGVWPTTP</sequence>
<dbReference type="InterPro" id="IPR030395">
    <property type="entry name" value="GP_PDE_dom"/>
</dbReference>
<dbReference type="EMBL" id="BOPG01000025">
    <property type="protein sequence ID" value="GIJ56613.1"/>
    <property type="molecule type" value="Genomic_DNA"/>
</dbReference>
<dbReference type="RefSeq" id="WP_239151727.1">
    <property type="nucleotide sequence ID" value="NZ_BOPG01000025.1"/>
</dbReference>
<dbReference type="PANTHER" id="PTHR43805:SF1">
    <property type="entry name" value="GP-PDE DOMAIN-CONTAINING PROTEIN"/>
    <property type="match status" value="1"/>
</dbReference>
<accession>A0A8J3Z5C3</accession>
<keyword evidence="3" id="KW-1185">Reference proteome</keyword>
<dbReference type="GO" id="GO:0006629">
    <property type="term" value="P:lipid metabolic process"/>
    <property type="evidence" value="ECO:0007669"/>
    <property type="project" value="InterPro"/>
</dbReference>
<dbReference type="GO" id="GO:0008081">
    <property type="term" value="F:phosphoric diester hydrolase activity"/>
    <property type="evidence" value="ECO:0007669"/>
    <property type="project" value="InterPro"/>
</dbReference>
<feature type="domain" description="GP-PDE" evidence="1">
    <location>
        <begin position="17"/>
        <end position="250"/>
    </location>
</feature>
<name>A0A8J3Z5C3_9ACTN</name>